<dbReference type="GO" id="GO:0000287">
    <property type="term" value="F:magnesium ion binding"/>
    <property type="evidence" value="ECO:0007669"/>
    <property type="project" value="InterPro"/>
</dbReference>
<dbReference type="PROSITE" id="PS01032">
    <property type="entry name" value="PPM_1"/>
    <property type="match status" value="1"/>
</dbReference>
<dbReference type="InParanoid" id="L5KGD2"/>
<keyword evidence="13" id="KW-0519">Myristate</keyword>
<keyword evidence="11" id="KW-0597">Phosphoprotein</keyword>
<feature type="region of interest" description="Disordered" evidence="29">
    <location>
        <begin position="768"/>
        <end position="789"/>
    </location>
</feature>
<evidence type="ECO:0000256" key="30">
    <source>
        <dbReference type="SAM" id="Phobius"/>
    </source>
</evidence>
<evidence type="ECO:0000256" key="10">
    <source>
        <dbReference type="ARBA" id="ARBA00022490"/>
    </source>
</evidence>
<dbReference type="GO" id="GO:0004722">
    <property type="term" value="F:protein serine/threonine phosphatase activity"/>
    <property type="evidence" value="ECO:0007669"/>
    <property type="project" value="UniProtKB-EC"/>
</dbReference>
<dbReference type="InterPro" id="IPR012911">
    <property type="entry name" value="PP2C_C"/>
</dbReference>
<evidence type="ECO:0000256" key="11">
    <source>
        <dbReference type="ARBA" id="ARBA00022553"/>
    </source>
</evidence>
<proteinExistence type="inferred from homology"/>
<evidence type="ECO:0000256" key="17">
    <source>
        <dbReference type="ARBA" id="ARBA00022912"/>
    </source>
</evidence>
<dbReference type="FunFam" id="3.60.40.10:FF:000001">
    <property type="entry name" value="protein phosphatase 1B isoform X1"/>
    <property type="match status" value="1"/>
</dbReference>
<evidence type="ECO:0000256" key="27">
    <source>
        <dbReference type="ARBA" id="ARBA00048336"/>
    </source>
</evidence>
<evidence type="ECO:0000256" key="21">
    <source>
        <dbReference type="ARBA" id="ARBA00023242"/>
    </source>
</evidence>
<dbReference type="InterPro" id="IPR007735">
    <property type="entry name" value="Pecanex_C"/>
</dbReference>
<evidence type="ECO:0000256" key="4">
    <source>
        <dbReference type="ARBA" id="ARBA00004141"/>
    </source>
</evidence>
<feature type="region of interest" description="Disordered" evidence="29">
    <location>
        <begin position="1533"/>
        <end position="1580"/>
    </location>
</feature>
<feature type="transmembrane region" description="Helical" evidence="30">
    <location>
        <begin position="165"/>
        <end position="184"/>
    </location>
</feature>
<evidence type="ECO:0000256" key="26">
    <source>
        <dbReference type="ARBA" id="ARBA00047080"/>
    </source>
</evidence>
<comment type="similarity">
    <text evidence="7 28">Belongs to the PP2C family.</text>
</comment>
<dbReference type="PROSITE" id="PS51746">
    <property type="entry name" value="PPM_2"/>
    <property type="match status" value="1"/>
</dbReference>
<gene>
    <name evidence="32" type="ORF">PAL_GLEAN10009862</name>
</gene>
<organism evidence="32 33">
    <name type="scientific">Pteropus alecto</name>
    <name type="common">Black flying fox</name>
    <dbReference type="NCBI Taxonomy" id="9402"/>
    <lineage>
        <taxon>Eukaryota</taxon>
        <taxon>Metazoa</taxon>
        <taxon>Chordata</taxon>
        <taxon>Craniata</taxon>
        <taxon>Vertebrata</taxon>
        <taxon>Euteleostomi</taxon>
        <taxon>Mammalia</taxon>
        <taxon>Eutheria</taxon>
        <taxon>Laurasiatheria</taxon>
        <taxon>Chiroptera</taxon>
        <taxon>Yinpterochiroptera</taxon>
        <taxon>Pteropodoidea</taxon>
        <taxon>Pteropodidae</taxon>
        <taxon>Pteropodinae</taxon>
        <taxon>Pteropus</taxon>
    </lineage>
</organism>
<dbReference type="PANTHER" id="PTHR12372:SF6">
    <property type="entry name" value="PECANEX-LIKE PROTEIN 4"/>
    <property type="match status" value="1"/>
</dbReference>
<evidence type="ECO:0000256" key="7">
    <source>
        <dbReference type="ARBA" id="ARBA00006702"/>
    </source>
</evidence>
<evidence type="ECO:0000256" key="14">
    <source>
        <dbReference type="ARBA" id="ARBA00022723"/>
    </source>
</evidence>
<dbReference type="GO" id="GO:0005634">
    <property type="term" value="C:nucleus"/>
    <property type="evidence" value="ECO:0007669"/>
    <property type="project" value="UniProtKB-SubCell"/>
</dbReference>
<dbReference type="SUPFAM" id="SSF81601">
    <property type="entry name" value="Protein serine/threonine phosphatase 2C, C-terminal domain"/>
    <property type="match status" value="1"/>
</dbReference>
<feature type="transmembrane region" description="Helical" evidence="30">
    <location>
        <begin position="314"/>
        <end position="336"/>
    </location>
</feature>
<evidence type="ECO:0000313" key="33">
    <source>
        <dbReference type="Proteomes" id="UP000010552"/>
    </source>
</evidence>
<feature type="transmembrane region" description="Helical" evidence="30">
    <location>
        <begin position="365"/>
        <end position="386"/>
    </location>
</feature>
<evidence type="ECO:0000256" key="29">
    <source>
        <dbReference type="SAM" id="MobiDB-lite"/>
    </source>
</evidence>
<dbReference type="EMBL" id="KB030790">
    <property type="protein sequence ID" value="ELK09831.1"/>
    <property type="molecule type" value="Genomic_DNA"/>
</dbReference>
<evidence type="ECO:0000256" key="13">
    <source>
        <dbReference type="ARBA" id="ARBA00022707"/>
    </source>
</evidence>
<keyword evidence="22" id="KW-0449">Lipoprotein</keyword>
<dbReference type="GO" id="GO:0030145">
    <property type="term" value="F:manganese ion binding"/>
    <property type="evidence" value="ECO:0007669"/>
    <property type="project" value="InterPro"/>
</dbReference>
<keyword evidence="21" id="KW-0539">Nucleus</keyword>
<evidence type="ECO:0000313" key="32">
    <source>
        <dbReference type="EMBL" id="ELK09831.1"/>
    </source>
</evidence>
<dbReference type="SUPFAM" id="SSF81606">
    <property type="entry name" value="PP2C-like"/>
    <property type="match status" value="1"/>
</dbReference>
<comment type="cofactor">
    <cofactor evidence="2">
        <name>Mg(2+)</name>
        <dbReference type="ChEBI" id="CHEBI:18420"/>
    </cofactor>
</comment>
<evidence type="ECO:0000256" key="9">
    <source>
        <dbReference type="ARBA" id="ARBA00013081"/>
    </source>
</evidence>
<comment type="similarity">
    <text evidence="8">Belongs to the pecanex family.</text>
</comment>
<feature type="transmembrane region" description="Helical" evidence="30">
    <location>
        <begin position="398"/>
        <end position="414"/>
    </location>
</feature>
<evidence type="ECO:0000256" key="19">
    <source>
        <dbReference type="ARBA" id="ARBA00023136"/>
    </source>
</evidence>
<dbReference type="InterPro" id="IPR000222">
    <property type="entry name" value="PP2C_BS"/>
</dbReference>
<dbReference type="Proteomes" id="UP000010552">
    <property type="component" value="Unassembled WGS sequence"/>
</dbReference>
<feature type="transmembrane region" description="Helical" evidence="30">
    <location>
        <begin position="136"/>
        <end position="159"/>
    </location>
</feature>
<evidence type="ECO:0000256" key="5">
    <source>
        <dbReference type="ARBA" id="ARBA00004514"/>
    </source>
</evidence>
<dbReference type="Gene3D" id="3.60.40.10">
    <property type="entry name" value="PPM-type phosphatase domain"/>
    <property type="match status" value="1"/>
</dbReference>
<keyword evidence="12 30" id="KW-0812">Transmembrane</keyword>
<dbReference type="GO" id="GO:0016020">
    <property type="term" value="C:membrane"/>
    <property type="evidence" value="ECO:0007669"/>
    <property type="project" value="UniProtKB-SubCell"/>
</dbReference>
<comment type="subcellular location">
    <subcellularLocation>
        <location evidence="5">Cytoplasm</location>
        <location evidence="5">Cytosol</location>
    </subcellularLocation>
    <subcellularLocation>
        <location evidence="6">Membrane</location>
        <topology evidence="6">Lipid-anchor</topology>
    </subcellularLocation>
    <subcellularLocation>
        <location evidence="4">Membrane</location>
        <topology evidence="4">Multi-pass membrane protein</topology>
    </subcellularLocation>
    <subcellularLocation>
        <location evidence="3">Nucleus</location>
    </subcellularLocation>
</comment>
<evidence type="ECO:0000256" key="3">
    <source>
        <dbReference type="ARBA" id="ARBA00004123"/>
    </source>
</evidence>
<feature type="transmembrane region" description="Helical" evidence="30">
    <location>
        <begin position="503"/>
        <end position="522"/>
    </location>
</feature>
<evidence type="ECO:0000256" key="24">
    <source>
        <dbReference type="ARBA" id="ARBA00041227"/>
    </source>
</evidence>
<dbReference type="Gene3D" id="1.10.10.430">
    <property type="entry name" value="Phosphatase 2C, C-terminal domain suprefamily"/>
    <property type="match status" value="1"/>
</dbReference>
<dbReference type="Pfam" id="PF05041">
    <property type="entry name" value="Pecanex_C"/>
    <property type="match status" value="1"/>
</dbReference>
<dbReference type="GO" id="GO:0005829">
    <property type="term" value="C:cytosol"/>
    <property type="evidence" value="ECO:0007669"/>
    <property type="project" value="UniProtKB-SubCell"/>
</dbReference>
<keyword evidence="14" id="KW-0479">Metal-binding</keyword>
<comment type="catalytic activity">
    <reaction evidence="27">
        <text>O-phospho-L-threonyl-[protein] + H2O = L-threonyl-[protein] + phosphate</text>
        <dbReference type="Rhea" id="RHEA:47004"/>
        <dbReference type="Rhea" id="RHEA-COMP:11060"/>
        <dbReference type="Rhea" id="RHEA-COMP:11605"/>
        <dbReference type="ChEBI" id="CHEBI:15377"/>
        <dbReference type="ChEBI" id="CHEBI:30013"/>
        <dbReference type="ChEBI" id="CHEBI:43474"/>
        <dbReference type="ChEBI" id="CHEBI:61977"/>
        <dbReference type="EC" id="3.1.3.16"/>
    </reaction>
</comment>
<name>L5KGD2_PTEAL</name>
<evidence type="ECO:0000256" key="22">
    <source>
        <dbReference type="ARBA" id="ARBA00023288"/>
    </source>
</evidence>
<feature type="domain" description="PPM-type phosphatase" evidence="31">
    <location>
        <begin position="1133"/>
        <end position="1401"/>
    </location>
</feature>
<dbReference type="eggNOG" id="KOG3604">
    <property type="taxonomic scope" value="Eukaryota"/>
</dbReference>
<evidence type="ECO:0000256" key="23">
    <source>
        <dbReference type="ARBA" id="ARBA00040766"/>
    </source>
</evidence>
<feature type="transmembrane region" description="Helical" evidence="30">
    <location>
        <begin position="70"/>
        <end position="94"/>
    </location>
</feature>
<dbReference type="PANTHER" id="PTHR12372">
    <property type="entry name" value="PECANEX"/>
    <property type="match status" value="1"/>
</dbReference>
<evidence type="ECO:0000256" key="25">
    <source>
        <dbReference type="ARBA" id="ARBA00045902"/>
    </source>
</evidence>
<evidence type="ECO:0000256" key="20">
    <source>
        <dbReference type="ARBA" id="ARBA00023211"/>
    </source>
</evidence>
<dbReference type="SMART" id="SM00332">
    <property type="entry name" value="PP2Cc"/>
    <property type="match status" value="1"/>
</dbReference>
<feature type="transmembrane region" description="Helical" evidence="30">
    <location>
        <begin position="244"/>
        <end position="270"/>
    </location>
</feature>
<evidence type="ECO:0000256" key="16">
    <source>
        <dbReference type="ARBA" id="ARBA00022842"/>
    </source>
</evidence>
<dbReference type="InterPro" id="IPR036457">
    <property type="entry name" value="PPM-type-like_dom_sf"/>
</dbReference>
<protein>
    <recommendedName>
        <fullName evidence="23">Protein phosphatase 1A</fullName>
        <ecNumber evidence="9">3.1.3.16</ecNumber>
    </recommendedName>
    <alternativeName>
        <fullName evidence="24">Protein phosphatase 2C isoform alpha</fullName>
    </alternativeName>
</protein>
<keyword evidence="33" id="KW-1185">Reference proteome</keyword>
<dbReference type="CDD" id="cd00143">
    <property type="entry name" value="PP2Cc"/>
    <property type="match status" value="1"/>
</dbReference>
<comment type="function">
    <text evidence="25">Enzyme with a broad specificity. Negatively regulates TGF-beta signaling through dephosphorylating SMAD2 and SMAD3, resulting in their dissociation from SMAD4, nuclear export of the SMADs and termination of the TGF-beta-mediated signaling. Dephosphorylates PRKAA1 and PRKAA2. Plays an important role in the termination of TNF-alpha-mediated NF-kappa-B activation through dephosphorylating and inactivating IKBKB/IKKB.</text>
</comment>
<evidence type="ECO:0000256" key="8">
    <source>
        <dbReference type="ARBA" id="ARBA00010170"/>
    </source>
</evidence>
<keyword evidence="20" id="KW-0464">Manganese</keyword>
<dbReference type="InterPro" id="IPR039797">
    <property type="entry name" value="Pecanex"/>
</dbReference>
<keyword evidence="10" id="KW-0963">Cytoplasm</keyword>
<dbReference type="Pfam" id="PF07830">
    <property type="entry name" value="PP2C_C"/>
    <property type="match status" value="1"/>
</dbReference>
<evidence type="ECO:0000256" key="6">
    <source>
        <dbReference type="ARBA" id="ARBA00004635"/>
    </source>
</evidence>
<evidence type="ECO:0000256" key="18">
    <source>
        <dbReference type="ARBA" id="ARBA00022989"/>
    </source>
</evidence>
<keyword evidence="15 28" id="KW-0378">Hydrolase</keyword>
<evidence type="ECO:0000256" key="1">
    <source>
        <dbReference type="ARBA" id="ARBA00001936"/>
    </source>
</evidence>
<feature type="transmembrane region" description="Helical" evidence="30">
    <location>
        <begin position="217"/>
        <end position="238"/>
    </location>
</feature>
<feature type="compositionally biased region" description="Polar residues" evidence="29">
    <location>
        <begin position="768"/>
        <end position="786"/>
    </location>
</feature>
<dbReference type="InterPro" id="IPR036580">
    <property type="entry name" value="PP2C_C_sf"/>
</dbReference>
<dbReference type="Pfam" id="PF00481">
    <property type="entry name" value="PP2C"/>
    <property type="match status" value="1"/>
</dbReference>
<evidence type="ECO:0000256" key="12">
    <source>
        <dbReference type="ARBA" id="ARBA00022692"/>
    </source>
</evidence>
<evidence type="ECO:0000256" key="2">
    <source>
        <dbReference type="ARBA" id="ARBA00001946"/>
    </source>
</evidence>
<keyword evidence="17 28" id="KW-0904">Protein phosphatase</keyword>
<feature type="transmembrane region" description="Helical" evidence="30">
    <location>
        <begin position="291"/>
        <end position="308"/>
    </location>
</feature>
<keyword evidence="16" id="KW-0460">Magnesium</keyword>
<feature type="transmembrane region" description="Helical" evidence="30">
    <location>
        <begin position="534"/>
        <end position="558"/>
    </location>
</feature>
<evidence type="ECO:0000259" key="31">
    <source>
        <dbReference type="PROSITE" id="PS51746"/>
    </source>
</evidence>
<dbReference type="FunCoup" id="L5KGD2">
    <property type="interactions" value="1024"/>
</dbReference>
<dbReference type="InterPro" id="IPR001932">
    <property type="entry name" value="PPM-type_phosphatase-like_dom"/>
</dbReference>
<dbReference type="FunFam" id="1.10.10.430:FF:000002">
    <property type="entry name" value="Protein phosphatase, Mg2+/Mn2+ dependent 1A"/>
    <property type="match status" value="1"/>
</dbReference>
<evidence type="ECO:0000256" key="28">
    <source>
        <dbReference type="RuleBase" id="RU003465"/>
    </source>
</evidence>
<sequence>MSPDVPLLNDYKKDFFLKRFPQTVLGGPRLKLGYCAPSYIYVNQIILFLMPWILGGIGTLLYQLGILEDYYTAALSGGLMLGTAFVIQFTSLYARNKSVTVERILTTDILAQEDAHEFTSCASAETIKFLIPGKKYIANTVFHSVLAGLVCGLGTWYLLPNRITLLYGNAGGTVLLFFFGWITLCTGEYSLIVNTAIETATFQTQDTYEITPLMRPLYIFFFVSVDLAHRFMVNIPVLEQMNQVLHILFIFLPFLWALGTLPPPDALFLWAMEQVLEFGLGGSSMSTHPRLLIMFIISAGTAGTSYFIPSTTGMVLLMTGLGFLLSLNLSEMGFVFKHSVTRHGVGTKSKALLSGSEKQFTWKECLFYIVILVLALLESILLHHFACCSKISKNSPQAIVGYILMILLIILWILREIQSVYIFGIFRNPFYPKDVQTVTLFLEKQARLMKIGVVRRILLNLVSPFAMIAFLSLDSSLQGLYSVSVSIGFTRAFRMVGIMRDRLIQFISKLQFAVTVLLASWMEKKRRKSTTTLCILNIVFSPFVLVVIVFSTLLSSPLLPLFTLPLFLVGFPRPTQSWPGVVGTTACVCADTVYYYQMVPSLTAALQSAMVAGSLGLLLPGSHYLGRFQDRLIWIMILEHGYTYCCINIKGLELQETSCHTAEALRVDEVFEGAFEQEEHARICSINKHFGNVLTPCTVLPVKLYSDAKNVLSGIIDSHDNLREFKGDLVKVLVWTLVQYCSRRSNMQENVDKTENKGKASLIILPALNTSPQTQSPDDTDSLNSETLDDWSDDVFDDEPITKKGKEKDQLKILQGINLPIPGSIESQRVDDHSVGKVPKNSLYEAVILGYPAIDKGKQDMMYIPLMEFSCSHSHLLSLPKEWTSNCLPNSKMREMSSLFPEDWYQFVLRQLKCFHSEENVPNVLEEIAKDKVLKDFYVHAVMTCYFSLFGVDNMDPSPGHILRVYKGVLPWSVAFDWLTEKPELFQLALKAFRYTLKLMIDKASLGPIEDFKELTNCLKEYESDWYIGLVSDEKWKEAVLQEKPFLFSLGYDPNMGVYTGRVLTLQELLIQVGKLNAEAVRGQWANLSWELLYATNDDEERYNLKDQDIMGAFLDKPKMEKHNAQGQGNGLRYGLSSMQGWRVEMEDAHTAVIGLPSGLETWSFFAVYDGHAGSQVAKYCCEHLLDHITNNQDFKGSSGAPSVENVKNGIRTGFLEIDEHMRVMSEKKHGADRSGSTAVGVLISPQHTYFINCGDSRGLLCRNRKVHFFTQDHKPSNPLEKERIQNAGGSVMIQRVNGSLAVSRALGDFDYKCVHGKGPTEQLVSPEPEVHDIERSEEDDQFIILACDGIWDVMGNEELCDFVRSRLEVTDDLEKVCNEVVDTCLYKGSRDNMSVILICFPNAPKVSPEAVKKEAELDKYLESRVEEIIKKQGEGVPDLVHVMRTLASENIPSLPPGGELASKRNVIEAVYNRLNPYKNDDTLGVVLPARFEAGSSLVLAARGLTLTAYSLPLTRVRPQHSNHAAVLTAERGTVAEDEATSREARRTRPPAVLRTPETRPASPPSASEPPAQGLTATHGFWDPNVHSLLLWVPDPTQGQAQGTRKQTVL</sequence>
<reference evidence="33" key="1">
    <citation type="journal article" date="2013" name="Science">
        <title>Comparative analysis of bat genomes provides insight into the evolution of flight and immunity.</title>
        <authorList>
            <person name="Zhang G."/>
            <person name="Cowled C."/>
            <person name="Shi Z."/>
            <person name="Huang Z."/>
            <person name="Bishop-Lilly K.A."/>
            <person name="Fang X."/>
            <person name="Wynne J.W."/>
            <person name="Xiong Z."/>
            <person name="Baker M.L."/>
            <person name="Zhao W."/>
            <person name="Tachedjian M."/>
            <person name="Zhu Y."/>
            <person name="Zhou P."/>
            <person name="Jiang X."/>
            <person name="Ng J."/>
            <person name="Yang L."/>
            <person name="Wu L."/>
            <person name="Xiao J."/>
            <person name="Feng Y."/>
            <person name="Chen Y."/>
            <person name="Sun X."/>
            <person name="Zhang Y."/>
            <person name="Marsh G.A."/>
            <person name="Crameri G."/>
            <person name="Broder C.C."/>
            <person name="Frey K.G."/>
            <person name="Wang L.F."/>
            <person name="Wang J."/>
        </authorList>
    </citation>
    <scope>NUCLEOTIDE SEQUENCE [LARGE SCALE GENOMIC DNA]</scope>
</reference>
<dbReference type="EC" id="3.1.3.16" evidence="9"/>
<keyword evidence="19 30" id="KW-0472">Membrane</keyword>
<accession>L5KGD2</accession>
<feature type="transmembrane region" description="Helical" evidence="30">
    <location>
        <begin position="453"/>
        <end position="473"/>
    </location>
</feature>
<keyword evidence="18 30" id="KW-1133">Transmembrane helix</keyword>
<comment type="subunit">
    <text evidence="26">Monomer. Interacts with SMAD2; the interaction dephosphorylates SMAD2 in its C-terminal SXS motif resulting in disruption of the SMAD2/SMAD4 complex, SMAD2 nuclear export and termination of the TGF-beta-mediated signaling. Interacts with SMAD2; the interaction dephosphorylates SMAD2 in its C-terminal SXS motif resulting in disruption of the SMAD2/SMAD4 complex, SMAD2 nuclear export and termination of the TGF-beta-mediated signaling. Interacts with the phosphorylated form of IKBKB/IKKB.</text>
</comment>
<feature type="transmembrane region" description="Helical" evidence="30">
    <location>
        <begin position="39"/>
        <end position="64"/>
    </location>
</feature>
<evidence type="ECO:0000256" key="15">
    <source>
        <dbReference type="ARBA" id="ARBA00022801"/>
    </source>
</evidence>
<comment type="cofactor">
    <cofactor evidence="1">
        <name>Mn(2+)</name>
        <dbReference type="ChEBI" id="CHEBI:29035"/>
    </cofactor>
</comment>